<name>A0A3L6TCB0_PANMI</name>
<keyword evidence="5 6" id="KW-0408">Iron</keyword>
<dbReference type="AlphaFoldDB" id="A0A3L6TCB0"/>
<feature type="region of interest" description="Disordered" evidence="7">
    <location>
        <begin position="163"/>
        <end position="187"/>
    </location>
</feature>
<protein>
    <submittedName>
        <fullName evidence="8">Uncharacterized protein</fullName>
    </submittedName>
</protein>
<dbReference type="PROSITE" id="PS00086">
    <property type="entry name" value="CYTOCHROME_P450"/>
    <property type="match status" value="1"/>
</dbReference>
<accession>A0A3L6TCB0</accession>
<dbReference type="GO" id="GO:0016705">
    <property type="term" value="F:oxidoreductase activity, acting on paired donors, with incorporation or reduction of molecular oxygen"/>
    <property type="evidence" value="ECO:0007669"/>
    <property type="project" value="InterPro"/>
</dbReference>
<comment type="caution">
    <text evidence="8">The sequence shown here is derived from an EMBL/GenBank/DDBJ whole genome shotgun (WGS) entry which is preliminary data.</text>
</comment>
<dbReference type="PANTHER" id="PTHR47955:SF8">
    <property type="entry name" value="CYTOCHROME P450 71D11-LIKE"/>
    <property type="match status" value="1"/>
</dbReference>
<dbReference type="InterPro" id="IPR036396">
    <property type="entry name" value="Cyt_P450_sf"/>
</dbReference>
<keyword evidence="3 6" id="KW-0479">Metal-binding</keyword>
<comment type="similarity">
    <text evidence="1 6">Belongs to the cytochrome P450 family.</text>
</comment>
<dbReference type="Pfam" id="PF00067">
    <property type="entry name" value="p450"/>
    <property type="match status" value="1"/>
</dbReference>
<dbReference type="InterPro" id="IPR001128">
    <property type="entry name" value="Cyt_P450"/>
</dbReference>
<proteinExistence type="inferred from homology"/>
<feature type="compositionally biased region" description="Basic and acidic residues" evidence="7">
    <location>
        <begin position="176"/>
        <end position="187"/>
    </location>
</feature>
<dbReference type="STRING" id="4540.A0A3L6TCB0"/>
<dbReference type="EMBL" id="PQIB02000002">
    <property type="protein sequence ID" value="RLN35812.1"/>
    <property type="molecule type" value="Genomic_DNA"/>
</dbReference>
<evidence type="ECO:0000256" key="5">
    <source>
        <dbReference type="ARBA" id="ARBA00023004"/>
    </source>
</evidence>
<sequence length="282" mass="31008">MLLRLDEVPVVVASSSAAAREVTKTHDLAFATRPISTTTRLALAEGSEGLINAPLRRALEAAPQGLHPGAPQSAPPAGTRPPGSSRPWRQLAAEPDLGALISSCVADVTARAIIGRGFRPSLPDLYPSSRLAMLVSRGPRQMKWLRAEVVAFMDTIIQEHQLAPERRRQGGGLGRRATENPEGRDPMHWEFVPERFESKHVDFKGTDFEYLLFGAGRRMCPGLMFGLANMELVLAYHFDWELPRGMMADDMDMAEVMGVTARRKADLLLVPVVRVPLRLGDQ</sequence>
<dbReference type="Proteomes" id="UP000275267">
    <property type="component" value="Unassembled WGS sequence"/>
</dbReference>
<evidence type="ECO:0000256" key="6">
    <source>
        <dbReference type="RuleBase" id="RU000461"/>
    </source>
</evidence>
<keyword evidence="6" id="KW-0503">Monooxygenase</keyword>
<dbReference type="InterPro" id="IPR017972">
    <property type="entry name" value="Cyt_P450_CS"/>
</dbReference>
<evidence type="ECO:0000313" key="9">
    <source>
        <dbReference type="Proteomes" id="UP000275267"/>
    </source>
</evidence>
<evidence type="ECO:0000256" key="4">
    <source>
        <dbReference type="ARBA" id="ARBA00023002"/>
    </source>
</evidence>
<dbReference type="PANTHER" id="PTHR47955">
    <property type="entry name" value="CYTOCHROME P450 FAMILY 71 PROTEIN"/>
    <property type="match status" value="1"/>
</dbReference>
<evidence type="ECO:0000256" key="3">
    <source>
        <dbReference type="ARBA" id="ARBA00022723"/>
    </source>
</evidence>
<dbReference type="OrthoDB" id="1055148at2759"/>
<keyword evidence="4 6" id="KW-0560">Oxidoreductase</keyword>
<dbReference type="GO" id="GO:0004497">
    <property type="term" value="F:monooxygenase activity"/>
    <property type="evidence" value="ECO:0007669"/>
    <property type="project" value="UniProtKB-KW"/>
</dbReference>
<feature type="region of interest" description="Disordered" evidence="7">
    <location>
        <begin position="64"/>
        <end position="89"/>
    </location>
</feature>
<keyword evidence="9" id="KW-1185">Reference proteome</keyword>
<gene>
    <name evidence="8" type="ORF">C2845_PM03G23390</name>
</gene>
<keyword evidence="2 6" id="KW-0349">Heme</keyword>
<dbReference type="SUPFAM" id="SSF48264">
    <property type="entry name" value="Cytochrome P450"/>
    <property type="match status" value="1"/>
</dbReference>
<evidence type="ECO:0000256" key="7">
    <source>
        <dbReference type="SAM" id="MobiDB-lite"/>
    </source>
</evidence>
<evidence type="ECO:0000313" key="8">
    <source>
        <dbReference type="EMBL" id="RLN35812.1"/>
    </source>
</evidence>
<dbReference type="GO" id="GO:0020037">
    <property type="term" value="F:heme binding"/>
    <property type="evidence" value="ECO:0007669"/>
    <property type="project" value="InterPro"/>
</dbReference>
<dbReference type="GO" id="GO:0005506">
    <property type="term" value="F:iron ion binding"/>
    <property type="evidence" value="ECO:0007669"/>
    <property type="project" value="InterPro"/>
</dbReference>
<evidence type="ECO:0000256" key="1">
    <source>
        <dbReference type="ARBA" id="ARBA00010617"/>
    </source>
</evidence>
<dbReference type="Gene3D" id="1.10.630.10">
    <property type="entry name" value="Cytochrome P450"/>
    <property type="match status" value="1"/>
</dbReference>
<organism evidence="8 9">
    <name type="scientific">Panicum miliaceum</name>
    <name type="common">Proso millet</name>
    <name type="synonym">Broomcorn millet</name>
    <dbReference type="NCBI Taxonomy" id="4540"/>
    <lineage>
        <taxon>Eukaryota</taxon>
        <taxon>Viridiplantae</taxon>
        <taxon>Streptophyta</taxon>
        <taxon>Embryophyta</taxon>
        <taxon>Tracheophyta</taxon>
        <taxon>Spermatophyta</taxon>
        <taxon>Magnoliopsida</taxon>
        <taxon>Liliopsida</taxon>
        <taxon>Poales</taxon>
        <taxon>Poaceae</taxon>
        <taxon>PACMAD clade</taxon>
        <taxon>Panicoideae</taxon>
        <taxon>Panicodae</taxon>
        <taxon>Paniceae</taxon>
        <taxon>Panicinae</taxon>
        <taxon>Panicum</taxon>
        <taxon>Panicum sect. Panicum</taxon>
    </lineage>
</organism>
<reference evidence="9" key="1">
    <citation type="journal article" date="2019" name="Nat. Commun.">
        <title>The genome of broomcorn millet.</title>
        <authorList>
            <person name="Zou C."/>
            <person name="Miki D."/>
            <person name="Li D."/>
            <person name="Tang Q."/>
            <person name="Xiao L."/>
            <person name="Rajput S."/>
            <person name="Deng P."/>
            <person name="Jia W."/>
            <person name="Huang R."/>
            <person name="Zhang M."/>
            <person name="Sun Y."/>
            <person name="Hu J."/>
            <person name="Fu X."/>
            <person name="Schnable P.S."/>
            <person name="Li F."/>
            <person name="Zhang H."/>
            <person name="Feng B."/>
            <person name="Zhu X."/>
            <person name="Liu R."/>
            <person name="Schnable J.C."/>
            <person name="Zhu J.-K."/>
            <person name="Zhang H."/>
        </authorList>
    </citation>
    <scope>NUCLEOTIDE SEQUENCE [LARGE SCALE GENOMIC DNA]</scope>
</reference>
<evidence type="ECO:0000256" key="2">
    <source>
        <dbReference type="ARBA" id="ARBA00022617"/>
    </source>
</evidence>